<dbReference type="Gene3D" id="3.30.457.50">
    <property type="entry name" value="Chromosome segregation protein Spc25"/>
    <property type="match status" value="1"/>
</dbReference>
<evidence type="ECO:0000256" key="2">
    <source>
        <dbReference type="ARBA" id="ARBA00022454"/>
    </source>
</evidence>
<organism evidence="12 13">
    <name type="scientific">Tilletiaria anomala (strain ATCC 24038 / CBS 436.72 / UBC 951)</name>
    <dbReference type="NCBI Taxonomy" id="1037660"/>
    <lineage>
        <taxon>Eukaryota</taxon>
        <taxon>Fungi</taxon>
        <taxon>Dikarya</taxon>
        <taxon>Basidiomycota</taxon>
        <taxon>Ustilaginomycotina</taxon>
        <taxon>Exobasidiomycetes</taxon>
        <taxon>Georgefischeriales</taxon>
        <taxon>Tilletiariaceae</taxon>
        <taxon>Tilletiaria</taxon>
    </lineage>
</organism>
<protein>
    <recommendedName>
        <fullName evidence="9">Kinetochore protein SPC25</fullName>
    </recommendedName>
</protein>
<dbReference type="InterPro" id="IPR013255">
    <property type="entry name" value="Spc25_C"/>
</dbReference>
<keyword evidence="5 9" id="KW-0995">Kinetochore</keyword>
<dbReference type="STRING" id="1037660.A0A066W8Y3"/>
<feature type="region of interest" description="Disordered" evidence="10">
    <location>
        <begin position="1"/>
        <end position="34"/>
    </location>
</feature>
<keyword evidence="3 9" id="KW-0132">Cell division</keyword>
<name>A0A066W8Y3_TILAU</name>
<keyword evidence="4 9" id="KW-0498">Mitosis</keyword>
<dbReference type="HOGENOM" id="CLU_065188_0_0_1"/>
<evidence type="ECO:0000256" key="9">
    <source>
        <dbReference type="RuleBase" id="RU367150"/>
    </source>
</evidence>
<dbReference type="PANTHER" id="PTHR14281:SF0">
    <property type="entry name" value="KINETOCHORE PROTEIN SPC25"/>
    <property type="match status" value="1"/>
</dbReference>
<keyword evidence="9" id="KW-0539">Nucleus</keyword>
<feature type="compositionally biased region" description="Basic and acidic residues" evidence="10">
    <location>
        <begin position="170"/>
        <end position="185"/>
    </location>
</feature>
<dbReference type="AlphaFoldDB" id="A0A066W8Y3"/>
<proteinExistence type="inferred from homology"/>
<dbReference type="Pfam" id="PF08234">
    <property type="entry name" value="Spindle_Spc25"/>
    <property type="match status" value="1"/>
</dbReference>
<dbReference type="GO" id="GO:0007059">
    <property type="term" value="P:chromosome segregation"/>
    <property type="evidence" value="ECO:0007669"/>
    <property type="project" value="InterPro"/>
</dbReference>
<evidence type="ECO:0000313" key="13">
    <source>
        <dbReference type="Proteomes" id="UP000027361"/>
    </source>
</evidence>
<evidence type="ECO:0000256" key="6">
    <source>
        <dbReference type="ARBA" id="ARBA00023054"/>
    </source>
</evidence>
<dbReference type="InParanoid" id="A0A066W8Y3"/>
<dbReference type="PANTHER" id="PTHR14281">
    <property type="entry name" value="KINETOCHORE PROTEIN SPC25-RELATED"/>
    <property type="match status" value="1"/>
</dbReference>
<evidence type="ECO:0000256" key="4">
    <source>
        <dbReference type="ARBA" id="ARBA00022776"/>
    </source>
</evidence>
<dbReference type="FunCoup" id="A0A066W8Y3">
    <property type="interactions" value="107"/>
</dbReference>
<dbReference type="GO" id="GO:0005634">
    <property type="term" value="C:nucleus"/>
    <property type="evidence" value="ECO:0007669"/>
    <property type="project" value="UniProtKB-SubCell"/>
</dbReference>
<evidence type="ECO:0000256" key="8">
    <source>
        <dbReference type="ARBA" id="ARBA00023328"/>
    </source>
</evidence>
<feature type="domain" description="Chromosome segregation protein Spc25 C-terminal" evidence="11">
    <location>
        <begin position="216"/>
        <end position="287"/>
    </location>
</feature>
<keyword evidence="6" id="KW-0175">Coiled coil</keyword>
<accession>A0A066W8Y3</accession>
<dbReference type="OMA" id="THVVEWE"/>
<comment type="subunit">
    <text evidence="9">Component of the NDC80 complex.</text>
</comment>
<gene>
    <name evidence="12" type="ORF">K437DRAFT_255118</name>
</gene>
<keyword evidence="2 9" id="KW-0158">Chromosome</keyword>
<dbReference type="GO" id="GO:0051301">
    <property type="term" value="P:cell division"/>
    <property type="evidence" value="ECO:0007669"/>
    <property type="project" value="UniProtKB-UniRule"/>
</dbReference>
<dbReference type="EMBL" id="JMSN01000019">
    <property type="protein sequence ID" value="KDN50407.1"/>
    <property type="molecule type" value="Genomic_DNA"/>
</dbReference>
<evidence type="ECO:0000256" key="7">
    <source>
        <dbReference type="ARBA" id="ARBA00023306"/>
    </source>
</evidence>
<dbReference type="InterPro" id="IPR045143">
    <property type="entry name" value="Spc25"/>
</dbReference>
<feature type="region of interest" description="Disordered" evidence="10">
    <location>
        <begin position="170"/>
        <end position="199"/>
    </location>
</feature>
<dbReference type="RefSeq" id="XP_013244532.1">
    <property type="nucleotide sequence ID" value="XM_013389078.1"/>
</dbReference>
<comment type="subcellular location">
    <subcellularLocation>
        <location evidence="9">Nucleus</location>
    </subcellularLocation>
    <subcellularLocation>
        <location evidence="9">Chromosome</location>
        <location evidence="9">Centromere</location>
        <location evidence="9">Kinetochore</location>
    </subcellularLocation>
</comment>
<comment type="similarity">
    <text evidence="1 9">Belongs to the SPC25 family.</text>
</comment>
<evidence type="ECO:0000256" key="3">
    <source>
        <dbReference type="ARBA" id="ARBA00022618"/>
    </source>
</evidence>
<evidence type="ECO:0000256" key="10">
    <source>
        <dbReference type="SAM" id="MobiDB-lite"/>
    </source>
</evidence>
<dbReference type="OrthoDB" id="4056921at2759"/>
<dbReference type="Proteomes" id="UP000027361">
    <property type="component" value="Unassembled WGS sequence"/>
</dbReference>
<dbReference type="GeneID" id="25264070"/>
<evidence type="ECO:0000313" key="12">
    <source>
        <dbReference type="EMBL" id="KDN50407.1"/>
    </source>
</evidence>
<comment type="function">
    <text evidence="9">Acts as a component of the essential kinetochore-associated NDC80 complex, which is required for chromosome segregation and spindle checkpoint activity.</text>
</comment>
<evidence type="ECO:0000256" key="1">
    <source>
        <dbReference type="ARBA" id="ARBA00006379"/>
    </source>
</evidence>
<dbReference type="CDD" id="cd23784">
    <property type="entry name" value="RWD_Spc25"/>
    <property type="match status" value="1"/>
</dbReference>
<comment type="caution">
    <text evidence="12">The sequence shown here is derived from an EMBL/GenBank/DDBJ whole genome shotgun (WGS) entry which is preliminary data.</text>
</comment>
<keyword evidence="7 9" id="KW-0131">Cell cycle</keyword>
<keyword evidence="8 9" id="KW-0137">Centromere</keyword>
<sequence>MSATPSLSRRGSAARTPGGSPRKAPMAQRTPMSTSTTKLMMATTPASAGAPAPLHASVSDIPLTPLDFSVMYAKIDNFMVTFNAFISGELAGTEMLREEHEVGMSLDREEIRSLRSDVEDAQKEQSELWEAIKSQKDADAAERADIGKLKSTQFSLGSRRSNLESELRELERLSESKRRQQDGKRQQLSMQRGRNGGELDRLSAISGINVRPTKVPNQLKISFNLLNPDDFAAESCFVLDLPTSDRSYHIVHCDPPLERARLEEIAGELSRTRDPYETMKRMRAEFKSMAEEARTRRRRMV</sequence>
<evidence type="ECO:0000259" key="11">
    <source>
        <dbReference type="Pfam" id="PF08234"/>
    </source>
</evidence>
<evidence type="ECO:0000256" key="5">
    <source>
        <dbReference type="ARBA" id="ARBA00022838"/>
    </source>
</evidence>
<dbReference type="GO" id="GO:0031262">
    <property type="term" value="C:Ndc80 complex"/>
    <property type="evidence" value="ECO:0007669"/>
    <property type="project" value="InterPro"/>
</dbReference>
<reference evidence="12 13" key="1">
    <citation type="submission" date="2014-05" db="EMBL/GenBank/DDBJ databases">
        <title>Draft genome sequence of a rare smut relative, Tilletiaria anomala UBC 951.</title>
        <authorList>
            <consortium name="DOE Joint Genome Institute"/>
            <person name="Toome M."/>
            <person name="Kuo A."/>
            <person name="Henrissat B."/>
            <person name="Lipzen A."/>
            <person name="Tritt A."/>
            <person name="Yoshinaga Y."/>
            <person name="Zane M."/>
            <person name="Barry K."/>
            <person name="Grigoriev I.V."/>
            <person name="Spatafora J.W."/>
            <person name="Aimea M.C."/>
        </authorList>
    </citation>
    <scope>NUCLEOTIDE SEQUENCE [LARGE SCALE GENOMIC DNA]</scope>
    <source>
        <strain evidence="12 13">UBC 951</strain>
    </source>
</reference>
<keyword evidence="13" id="KW-1185">Reference proteome</keyword>